<dbReference type="GO" id="GO:0003723">
    <property type="term" value="F:RNA binding"/>
    <property type="evidence" value="ECO:0007669"/>
    <property type="project" value="UniProtKB-UniRule"/>
</dbReference>
<gene>
    <name evidence="3" type="ORF">WH47_01010</name>
</gene>
<evidence type="ECO:0000256" key="1">
    <source>
        <dbReference type="PROSITE-ProRule" id="PRU00266"/>
    </source>
</evidence>
<dbReference type="PROSITE" id="PS50137">
    <property type="entry name" value="DS_RBD"/>
    <property type="match status" value="1"/>
</dbReference>
<organism evidence="3 4">
    <name type="scientific">Habropoda laboriosa</name>
    <dbReference type="NCBI Taxonomy" id="597456"/>
    <lineage>
        <taxon>Eukaryota</taxon>
        <taxon>Metazoa</taxon>
        <taxon>Ecdysozoa</taxon>
        <taxon>Arthropoda</taxon>
        <taxon>Hexapoda</taxon>
        <taxon>Insecta</taxon>
        <taxon>Pterygota</taxon>
        <taxon>Neoptera</taxon>
        <taxon>Endopterygota</taxon>
        <taxon>Hymenoptera</taxon>
        <taxon>Apocrita</taxon>
        <taxon>Aculeata</taxon>
        <taxon>Apoidea</taxon>
        <taxon>Anthophila</taxon>
        <taxon>Apidae</taxon>
        <taxon>Habropoda</taxon>
    </lineage>
</organism>
<protein>
    <recommendedName>
        <fullName evidence="2">DRBM domain-containing protein</fullName>
    </recommendedName>
</protein>
<dbReference type="GO" id="GO:0010468">
    <property type="term" value="P:regulation of gene expression"/>
    <property type="evidence" value="ECO:0007669"/>
    <property type="project" value="UniProtKB-ARBA"/>
</dbReference>
<dbReference type="AlphaFoldDB" id="A0A0L7R5F9"/>
<dbReference type="EMBL" id="KQ414652">
    <property type="protein sequence ID" value="KOC66117.1"/>
    <property type="molecule type" value="Genomic_DNA"/>
</dbReference>
<proteinExistence type="predicted"/>
<dbReference type="OrthoDB" id="7692519at2759"/>
<reference evidence="3 4" key="1">
    <citation type="submission" date="2015-07" db="EMBL/GenBank/DDBJ databases">
        <title>The genome of Habropoda laboriosa.</title>
        <authorList>
            <person name="Pan H."/>
            <person name="Kapheim K."/>
        </authorList>
    </citation>
    <scope>NUCLEOTIDE SEQUENCE [LARGE SCALE GENOMIC DNA]</scope>
    <source>
        <strain evidence="3">0110345459</strain>
    </source>
</reference>
<name>A0A0L7R5F9_9HYME</name>
<accession>A0A0L7R5F9</accession>
<dbReference type="Proteomes" id="UP000053825">
    <property type="component" value="Unassembled WGS sequence"/>
</dbReference>
<keyword evidence="4" id="KW-1185">Reference proteome</keyword>
<feature type="domain" description="DRBM" evidence="2">
    <location>
        <begin position="254"/>
        <end position="322"/>
    </location>
</feature>
<keyword evidence="1" id="KW-0694">RNA-binding</keyword>
<evidence type="ECO:0000259" key="2">
    <source>
        <dbReference type="PROSITE" id="PS50137"/>
    </source>
</evidence>
<sequence length="423" mass="47583">MSERRDSTCQKHELPKSLQGTEDADFVWSMITDRFPNAAPLLCEMEAVIDRAEDLLQQLRAPCREIETSTSFCTHDSDESTVMMSARGSLITETDVVEENVNIDKNTTETQIFESSIYKEEVDLNGDSQNSVPRAQDIGSQSNNSFVVHCPTAGKYYIDKSTSSNAETSTDQTVKEVRSLEEWGKIVDSAMRAVIVKDESVKKVEAVKVKNKTESHNINEQKESCIVLHRQEIYADVGDSGNGDESTPKVNQRAPLSILEAFARRCKIPVEYEYITDGPHRYKSNVYVIRGNLAGFTATCRGESEESTKNELASKILQMIANQQMKDEKLNALTELTNEEMIEVLNLGLDGIKETAQKKLYQLCLEKEEPVPKYHIDKEKTYQGLAYVATCFALGYICEGRGVRECVAKKAAADELYHQYFQD</sequence>
<evidence type="ECO:0000313" key="4">
    <source>
        <dbReference type="Proteomes" id="UP000053825"/>
    </source>
</evidence>
<dbReference type="InterPro" id="IPR014720">
    <property type="entry name" value="dsRBD_dom"/>
</dbReference>
<evidence type="ECO:0000313" key="3">
    <source>
        <dbReference type="EMBL" id="KOC66117.1"/>
    </source>
</evidence>